<dbReference type="InterPro" id="IPR003148">
    <property type="entry name" value="RCK_N"/>
</dbReference>
<evidence type="ECO:0000313" key="4">
    <source>
        <dbReference type="Proteomes" id="UP000607397"/>
    </source>
</evidence>
<dbReference type="InterPro" id="IPR036291">
    <property type="entry name" value="NAD(P)-bd_dom_sf"/>
</dbReference>
<keyword evidence="1" id="KW-0472">Membrane</keyword>
<keyword evidence="1" id="KW-0812">Transmembrane</keyword>
<dbReference type="Pfam" id="PF02254">
    <property type="entry name" value="TrkA_N"/>
    <property type="match status" value="2"/>
</dbReference>
<dbReference type="GO" id="GO:0006813">
    <property type="term" value="P:potassium ion transport"/>
    <property type="evidence" value="ECO:0007669"/>
    <property type="project" value="InterPro"/>
</dbReference>
<dbReference type="AlphaFoldDB" id="A0A8K2A0A7"/>
<evidence type="ECO:0000256" key="1">
    <source>
        <dbReference type="SAM" id="Phobius"/>
    </source>
</evidence>
<name>A0A8K2A0A7_9CYAN</name>
<dbReference type="PANTHER" id="PTHR43833:SF11">
    <property type="entry name" value="VOLTAGE-GATED POTASSIUM CHANNEL KCH"/>
    <property type="match status" value="1"/>
</dbReference>
<dbReference type="Gene3D" id="3.40.50.720">
    <property type="entry name" value="NAD(P)-binding Rossmann-like Domain"/>
    <property type="match status" value="2"/>
</dbReference>
<dbReference type="InterPro" id="IPR050721">
    <property type="entry name" value="Trk_Ktr_HKT_K-transport"/>
</dbReference>
<feature type="transmembrane region" description="Helical" evidence="1">
    <location>
        <begin position="297"/>
        <end position="316"/>
    </location>
</feature>
<protein>
    <submittedName>
        <fullName evidence="3">Potassium transporter TrkA</fullName>
    </submittedName>
</protein>
<feature type="domain" description="RCK C-terminal" evidence="2">
    <location>
        <begin position="533"/>
        <end position="625"/>
    </location>
</feature>
<feature type="transmembrane region" description="Helical" evidence="1">
    <location>
        <begin position="359"/>
        <end position="379"/>
    </location>
</feature>
<dbReference type="EMBL" id="WVIC01000041">
    <property type="protein sequence ID" value="NCJ08118.1"/>
    <property type="molecule type" value="Genomic_DNA"/>
</dbReference>
<gene>
    <name evidence="3" type="ORF">GS597_16715</name>
</gene>
<keyword evidence="4" id="KW-1185">Reference proteome</keyword>
<organism evidence="3 4">
    <name type="scientific">Petrachloros mirabilis ULC683</name>
    <dbReference type="NCBI Taxonomy" id="2781853"/>
    <lineage>
        <taxon>Bacteria</taxon>
        <taxon>Bacillati</taxon>
        <taxon>Cyanobacteriota</taxon>
        <taxon>Cyanophyceae</taxon>
        <taxon>Synechococcales</taxon>
        <taxon>Petrachlorosaceae</taxon>
        <taxon>Petrachloros</taxon>
        <taxon>Petrachloros mirabilis</taxon>
    </lineage>
</organism>
<dbReference type="PANTHER" id="PTHR43833">
    <property type="entry name" value="POTASSIUM CHANNEL PROTEIN 2-RELATED-RELATED"/>
    <property type="match status" value="1"/>
</dbReference>
<dbReference type="InterPro" id="IPR006037">
    <property type="entry name" value="RCK_C"/>
</dbReference>
<sequence length="717" mass="79770">MSVDDSPPHPRWLDQFLVCGLGSLGQHCVTILKTFGVIVHAIEAKTPIDWELTECPQLLSQLHIGDCRQNSVLLEAQIQHCRAILIVTSDERTNLETAFAARLLNPHLRLVVRSAKQNFNQLLAQQLGNYIAFEPTQLSAPAFALAALSPGHQPSTTPTELLGFFQVEADSFQVMKHHLISDSRWLQRSHAHELNSRLRRVLSHQPSNPSSLAHELAQVAPFQGFHQWESDAPLQVGDHLITLERTPHLPELTRQVHDASQPTSNQPWQRLQDAAARLRQFWRALRPGSGPDQIRRVVLTCILTVVILWLMGTIFFDLFYPEVSWIDAFYATAVLLLGGYGDLFDGFELDYPIPGWLRLFGLGLTIVGTAFIAVLYALLTEKLLTWRLQFLPQRPPVPQSDHVLVIGLDPVGQSVVKLLQKLRQPLVMLTDDASAGQLLPRLPLLASTTPESLTLANLATAKSVVAVTADEIENLELGLNAHRTNPNCGLVIRTYDQRFTEKIRRLFPYAQSLCTSALSAEAFVAAAFGENVLSLFRIDQQTILITDYRIEAGDTLNGLLLAEVAYGYGVVPLMHQRSTKIDLPESSSTPISFMPSDDLRLHIGDRLVVLATIAGLQHIERGEQAPRAWQVEIQAAQTSEAIFEGANEIARISGCPLNVARNVMAQLPGTFSMLLYKPQAQRLVRRLRRVQVAARCLPAETRPSPSLDGFEQMQPEI</sequence>
<feature type="transmembrane region" description="Helical" evidence="1">
    <location>
        <begin position="328"/>
        <end position="347"/>
    </location>
</feature>
<dbReference type="SUPFAM" id="SSF81324">
    <property type="entry name" value="Voltage-gated potassium channels"/>
    <property type="match status" value="1"/>
</dbReference>
<keyword evidence="1" id="KW-1133">Transmembrane helix</keyword>
<evidence type="ECO:0000259" key="2">
    <source>
        <dbReference type="PROSITE" id="PS51202"/>
    </source>
</evidence>
<dbReference type="Gene3D" id="1.10.287.70">
    <property type="match status" value="1"/>
</dbReference>
<comment type="caution">
    <text evidence="3">The sequence shown here is derived from an EMBL/GenBank/DDBJ whole genome shotgun (WGS) entry which is preliminary data.</text>
</comment>
<dbReference type="PROSITE" id="PS51202">
    <property type="entry name" value="RCK_C"/>
    <property type="match status" value="1"/>
</dbReference>
<accession>A0A8K2A0A7</accession>
<reference evidence="3" key="1">
    <citation type="submission" date="2019-12" db="EMBL/GenBank/DDBJ databases">
        <title>High-Quality draft genome sequences of three cyanobacteria isolated from the limestone walls of the Old Cathedral of Coimbra.</title>
        <authorList>
            <person name="Tiago I."/>
            <person name="Soares F."/>
            <person name="Portugal A."/>
        </authorList>
    </citation>
    <scope>NUCLEOTIDE SEQUENCE [LARGE SCALE GENOMIC DNA]</scope>
    <source>
        <strain evidence="3">C</strain>
    </source>
</reference>
<dbReference type="SUPFAM" id="SSF51735">
    <property type="entry name" value="NAD(P)-binding Rossmann-fold domains"/>
    <property type="match status" value="2"/>
</dbReference>
<dbReference type="GO" id="GO:0008324">
    <property type="term" value="F:monoatomic cation transmembrane transporter activity"/>
    <property type="evidence" value="ECO:0007669"/>
    <property type="project" value="InterPro"/>
</dbReference>
<evidence type="ECO:0000313" key="3">
    <source>
        <dbReference type="EMBL" id="NCJ08118.1"/>
    </source>
</evidence>
<proteinExistence type="predicted"/>
<dbReference type="Proteomes" id="UP000607397">
    <property type="component" value="Unassembled WGS sequence"/>
</dbReference>
<dbReference type="RefSeq" id="WP_161826594.1">
    <property type="nucleotide sequence ID" value="NZ_WVIC01000041.1"/>
</dbReference>